<evidence type="ECO:0000256" key="1">
    <source>
        <dbReference type="SAM" id="MobiDB-lite"/>
    </source>
</evidence>
<keyword evidence="2" id="KW-0812">Transmembrane</keyword>
<gene>
    <name evidence="3" type="ORF">JK364_42120</name>
</gene>
<name>A0ABS1Q4R2_9ACTN</name>
<keyword evidence="2" id="KW-0472">Membrane</keyword>
<feature type="transmembrane region" description="Helical" evidence="2">
    <location>
        <begin position="54"/>
        <end position="74"/>
    </location>
</feature>
<feature type="transmembrane region" description="Helical" evidence="2">
    <location>
        <begin position="95"/>
        <end position="117"/>
    </location>
</feature>
<organism evidence="3 4">
    <name type="scientific">Streptomyces endocoffeicus</name>
    <dbReference type="NCBI Taxonomy" id="2898945"/>
    <lineage>
        <taxon>Bacteria</taxon>
        <taxon>Bacillati</taxon>
        <taxon>Actinomycetota</taxon>
        <taxon>Actinomycetes</taxon>
        <taxon>Kitasatosporales</taxon>
        <taxon>Streptomycetaceae</taxon>
        <taxon>Streptomyces</taxon>
    </lineage>
</organism>
<protein>
    <recommendedName>
        <fullName evidence="5">DUF1453 domain-containing protein</fullName>
    </recommendedName>
</protein>
<accession>A0ABS1Q4R2</accession>
<evidence type="ECO:0000256" key="2">
    <source>
        <dbReference type="SAM" id="Phobius"/>
    </source>
</evidence>
<feature type="compositionally biased region" description="Low complexity" evidence="1">
    <location>
        <begin position="189"/>
        <end position="204"/>
    </location>
</feature>
<evidence type="ECO:0008006" key="5">
    <source>
        <dbReference type="Google" id="ProtNLM"/>
    </source>
</evidence>
<keyword evidence="4" id="KW-1185">Reference proteome</keyword>
<feature type="region of interest" description="Disordered" evidence="1">
    <location>
        <begin position="167"/>
        <end position="233"/>
    </location>
</feature>
<evidence type="ECO:0000313" key="4">
    <source>
        <dbReference type="Proteomes" id="UP000621510"/>
    </source>
</evidence>
<feature type="compositionally biased region" description="Basic and acidic residues" evidence="1">
    <location>
        <begin position="206"/>
        <end position="218"/>
    </location>
</feature>
<reference evidence="3 4" key="1">
    <citation type="submission" date="2021-01" db="EMBL/GenBank/DDBJ databases">
        <title>WGS of actinomycetes isolated from Thailand.</title>
        <authorList>
            <person name="Thawai C."/>
        </authorList>
    </citation>
    <scope>NUCLEOTIDE SEQUENCE [LARGE SCALE GENOMIC DNA]</scope>
    <source>
        <strain evidence="3 4">CA3R110</strain>
    </source>
</reference>
<comment type="caution">
    <text evidence="3">The sequence shown here is derived from an EMBL/GenBank/DDBJ whole genome shotgun (WGS) entry which is preliminary data.</text>
</comment>
<dbReference type="RefSeq" id="WP_201856718.1">
    <property type="nucleotide sequence ID" value="NZ_JAERRG010000026.1"/>
</dbReference>
<dbReference type="EMBL" id="JAERRG010000026">
    <property type="protein sequence ID" value="MBL1118916.1"/>
    <property type="molecule type" value="Genomic_DNA"/>
</dbReference>
<proteinExistence type="predicted"/>
<sequence>MSFFEVVAAVAVVVALIARQLRGEALTGRRLMLLPVVLTVIGIADLSRNGRHPASIDVVCLVAGALLAAGIGAAQGATMRLERRAGVLWARMPPVGLWLWALLVVTRVGMMAVAHVVDAKVAASSATILLMLGVNRLGQALVLVPRVMSSGMAFAPERDGRTFPEQVSQRFAPPPLDDEAPGRPGGAGPAAPAGPTAPTAPTAPYTDRRQGDPLDLIRGRRQQRRARRFSDWR</sequence>
<evidence type="ECO:0000313" key="3">
    <source>
        <dbReference type="EMBL" id="MBL1118916.1"/>
    </source>
</evidence>
<dbReference type="Proteomes" id="UP000621510">
    <property type="component" value="Unassembled WGS sequence"/>
</dbReference>
<keyword evidence="2" id="KW-1133">Transmembrane helix</keyword>